<dbReference type="KEGG" id="bfs:BF9343_2210"/>
<keyword evidence="1" id="KW-1133">Transmembrane helix</keyword>
<evidence type="ECO:0000313" key="2">
    <source>
        <dbReference type="EMBL" id="CAH07991.1"/>
    </source>
</evidence>
<feature type="transmembrane region" description="Helical" evidence="1">
    <location>
        <begin position="108"/>
        <end position="135"/>
    </location>
</feature>
<keyword evidence="1" id="KW-0472">Membrane</keyword>
<sequence length="146" mass="16258">MPIFIILLVSVKCRLNIGGCLSHYFSLFGVNYGRFLAKRESAAVFALPLVGRFSTKMLKTYRMKQKDSGTLFVPQFRTPEHTTIPHQSNSAIDDFIPSDCKVKTSSDAYYVSAIACLCATFIFPPCILAAIYCVIKAKKGGTKWDE</sequence>
<organism evidence="2 3">
    <name type="scientific">Bacteroides fragilis (strain ATCC 25285 / DSM 2151 / CCUG 4856 / JCM 11019 / LMG 10263 / NCTC 9343 / Onslow / VPI 2553 / EN-2)</name>
    <dbReference type="NCBI Taxonomy" id="272559"/>
    <lineage>
        <taxon>Bacteria</taxon>
        <taxon>Pseudomonadati</taxon>
        <taxon>Bacteroidota</taxon>
        <taxon>Bacteroidia</taxon>
        <taxon>Bacteroidales</taxon>
        <taxon>Bacteroidaceae</taxon>
        <taxon>Bacteroides</taxon>
    </lineage>
</organism>
<dbReference type="HOGENOM" id="CLU_1773667_0_0_10"/>
<protein>
    <submittedName>
        <fullName evidence="2">Membrane protein</fullName>
    </submittedName>
</protein>
<evidence type="ECO:0000256" key="1">
    <source>
        <dbReference type="SAM" id="Phobius"/>
    </source>
</evidence>
<accession>Q5LD20</accession>
<keyword evidence="3" id="KW-1185">Reference proteome</keyword>
<proteinExistence type="predicted"/>
<keyword evidence="1" id="KW-0812">Transmembrane</keyword>
<dbReference type="PaxDb" id="272559-BF9343_2210"/>
<evidence type="ECO:0000313" key="3">
    <source>
        <dbReference type="Proteomes" id="UP000006731"/>
    </source>
</evidence>
<dbReference type="EMBL" id="CR626927">
    <property type="protein sequence ID" value="CAH07991.1"/>
    <property type="molecule type" value="Genomic_DNA"/>
</dbReference>
<reference evidence="2 3" key="1">
    <citation type="journal article" date="2005" name="Science">
        <title>Extensive DNA inversions in the B. fragilis genome control variable gene expression.</title>
        <authorList>
            <person name="Cerdeno-Tarraga A.M."/>
            <person name="Patrick S."/>
            <person name="Crosmann L."/>
            <person name="Blakely G."/>
            <person name="Abratt V."/>
            <person name="Lennard N."/>
            <person name="Duerden B."/>
            <person name="Poxton I."/>
            <person name="Harris B."/>
            <person name="Quail M.A."/>
            <person name="Barron A."/>
            <person name="Clarck L."/>
            <person name="Corton C."/>
            <person name="Doggett J."/>
            <person name="Holden M.T.G."/>
            <person name="Larke N."/>
            <person name="Line A."/>
            <person name="Lord A."/>
            <person name="Norbertczak H."/>
            <person name="Ormond D."/>
            <person name="Price C."/>
            <person name="Rabbinowitsch E."/>
            <person name="Woodward J."/>
            <person name="Barrel B.G."/>
            <person name="Parkhill J."/>
        </authorList>
    </citation>
    <scope>NUCLEOTIDE SEQUENCE [LARGE SCALE GENOMIC DNA]</scope>
    <source>
        <strain evidence="3">ATCC 25285 / DSM 2151 / CCUG 4856 / JCM 11019 / LMG 10263 / NCTC 9343 / Onslow / VPI 2553 / EN-2</strain>
    </source>
</reference>
<gene>
    <name evidence="2" type="ORF">BF9343_2210</name>
</gene>
<dbReference type="AlphaFoldDB" id="Q5LD20"/>
<name>Q5LD20_BACFN</name>
<dbReference type="Proteomes" id="UP000006731">
    <property type="component" value="Chromosome"/>
</dbReference>